<dbReference type="Gene3D" id="3.40.350.10">
    <property type="entry name" value="Creatinase/prolidase N-terminal domain"/>
    <property type="match status" value="1"/>
</dbReference>
<evidence type="ECO:0000256" key="9">
    <source>
        <dbReference type="ARBA" id="ARBA00022801"/>
    </source>
</evidence>
<keyword evidence="18" id="KW-1185">Reference proteome</keyword>
<evidence type="ECO:0000256" key="5">
    <source>
        <dbReference type="ARBA" id="ARBA00012574"/>
    </source>
</evidence>
<feature type="compositionally biased region" description="Low complexity" evidence="15">
    <location>
        <begin position="25"/>
        <end position="48"/>
    </location>
</feature>
<evidence type="ECO:0000256" key="4">
    <source>
        <dbReference type="ARBA" id="ARBA00008766"/>
    </source>
</evidence>
<organism evidence="17 18">
    <name type="scientific">Podospora fimiseda</name>
    <dbReference type="NCBI Taxonomy" id="252190"/>
    <lineage>
        <taxon>Eukaryota</taxon>
        <taxon>Fungi</taxon>
        <taxon>Dikarya</taxon>
        <taxon>Ascomycota</taxon>
        <taxon>Pezizomycotina</taxon>
        <taxon>Sordariomycetes</taxon>
        <taxon>Sordariomycetidae</taxon>
        <taxon>Sordariales</taxon>
        <taxon>Podosporaceae</taxon>
        <taxon>Podospora</taxon>
    </lineage>
</organism>
<name>A0AAN7BL10_9PEZI</name>
<comment type="caution">
    <text evidence="17">The sequence shown here is derived from an EMBL/GenBank/DDBJ whole genome shotgun (WGS) entry which is preliminary data.</text>
</comment>
<dbReference type="GO" id="GO:0030145">
    <property type="term" value="F:manganese ion binding"/>
    <property type="evidence" value="ECO:0007669"/>
    <property type="project" value="InterPro"/>
</dbReference>
<evidence type="ECO:0000256" key="12">
    <source>
        <dbReference type="ARBA" id="ARBA00030849"/>
    </source>
</evidence>
<accession>A0AAN7BL10</accession>
<evidence type="ECO:0000256" key="8">
    <source>
        <dbReference type="ARBA" id="ARBA00022723"/>
    </source>
</evidence>
<dbReference type="PANTHER" id="PTHR43226">
    <property type="entry name" value="XAA-PRO AMINOPEPTIDASE 3"/>
    <property type="match status" value="1"/>
</dbReference>
<evidence type="ECO:0000256" key="6">
    <source>
        <dbReference type="ARBA" id="ARBA00022438"/>
    </source>
</evidence>
<evidence type="ECO:0000313" key="18">
    <source>
        <dbReference type="Proteomes" id="UP001301958"/>
    </source>
</evidence>
<keyword evidence="11" id="KW-0464">Manganese</keyword>
<comment type="cofactor">
    <cofactor evidence="2">
        <name>Mn(2+)</name>
        <dbReference type="ChEBI" id="CHEBI:29035"/>
    </cofactor>
</comment>
<dbReference type="InterPro" id="IPR001131">
    <property type="entry name" value="Peptidase_M24B_aminopep-P_CS"/>
</dbReference>
<dbReference type="SUPFAM" id="SSF53092">
    <property type="entry name" value="Creatinase/prolidase N-terminal domain"/>
    <property type="match status" value="1"/>
</dbReference>
<evidence type="ECO:0000256" key="14">
    <source>
        <dbReference type="RuleBase" id="RU000590"/>
    </source>
</evidence>
<dbReference type="PROSITE" id="PS00491">
    <property type="entry name" value="PROLINE_PEPTIDASE"/>
    <property type="match status" value="1"/>
</dbReference>
<evidence type="ECO:0000256" key="13">
    <source>
        <dbReference type="ARBA" id="ARBA00032413"/>
    </source>
</evidence>
<comment type="catalytic activity">
    <reaction evidence="1">
        <text>Release of any N-terminal amino acid, including proline, that is linked to proline, even from a dipeptide or tripeptide.</text>
        <dbReference type="EC" id="3.4.11.9"/>
    </reaction>
</comment>
<dbReference type="InterPro" id="IPR000994">
    <property type="entry name" value="Pept_M24"/>
</dbReference>
<dbReference type="InterPro" id="IPR052433">
    <property type="entry name" value="X-Pro_dipept-like"/>
</dbReference>
<keyword evidence="6 17" id="KW-0031">Aminopeptidase</keyword>
<dbReference type="GO" id="GO:0006508">
    <property type="term" value="P:proteolysis"/>
    <property type="evidence" value="ECO:0007669"/>
    <property type="project" value="UniProtKB-KW"/>
</dbReference>
<dbReference type="CDD" id="cd01087">
    <property type="entry name" value="Prolidase"/>
    <property type="match status" value="1"/>
</dbReference>
<keyword evidence="8 14" id="KW-0479">Metal-binding</keyword>
<dbReference type="SMART" id="SM01011">
    <property type="entry name" value="AMP_N"/>
    <property type="match status" value="1"/>
</dbReference>
<evidence type="ECO:0000313" key="17">
    <source>
        <dbReference type="EMBL" id="KAK4225516.1"/>
    </source>
</evidence>
<sequence length="570" mass="63271">MDFEHDLVVVDEFDALAIELKVPHKPSTSKPHSKSSSSPSSSPSTRSKQQLLNDAWLHAPQKYPAKLHAKKVISHLSPAANTNNAAIIYLPGQSDSTYEYSDMSPPFRQRRHFYYLSGLNFPGCALTYDIPRDTLILWIPYTDPKQILWYGSTPSIEDVKSLSEVDDVRYITGLDRFLFSNLLPGSTLYVLSPNQTPKLESTKGIVHIDTHRLLPAINSARVIKSDYEIGMIRRANAVSSAAHKAVMTRIKKLSNEREIEAIFRGFCLAQGAKQQAYPVIAAAGVAGSTLHYEENDAALKGKQMVVLDAGAEWKCYASDVTRTFPLRGKFTEEGKRIYEIVERMQRECVERIKPGVVYYTLHLHACVVAVTELMKLGILRGGTVEEIFGRGTVAAFSPHGLGHHVGLEVHDVSGDERLLLFGGFAAEGISKGKWEEKERGRMGGMMGKREWVSPEMLGMMYRSAMVGGSGNGNAVKSSGGGEYKGKQTLQKGMIVTVEPGIYFCKEYIQAYFLDNPHHAKYINKKELEKYWDVGGVRIEDDILVTEDGYENLTTVPKGEDMLKIINAGSA</sequence>
<evidence type="ECO:0000256" key="15">
    <source>
        <dbReference type="SAM" id="MobiDB-lite"/>
    </source>
</evidence>
<dbReference type="PANTHER" id="PTHR43226:SF3">
    <property type="entry name" value="XAA-PRO AMINOPEPTIDASE AN0832-RELATED"/>
    <property type="match status" value="1"/>
</dbReference>
<evidence type="ECO:0000259" key="16">
    <source>
        <dbReference type="SMART" id="SM01011"/>
    </source>
</evidence>
<dbReference type="Pfam" id="PF00557">
    <property type="entry name" value="Peptidase_M24"/>
    <property type="match status" value="2"/>
</dbReference>
<reference evidence="17" key="2">
    <citation type="submission" date="2023-05" db="EMBL/GenBank/DDBJ databases">
        <authorList>
            <consortium name="Lawrence Berkeley National Laboratory"/>
            <person name="Steindorff A."/>
            <person name="Hensen N."/>
            <person name="Bonometti L."/>
            <person name="Westerberg I."/>
            <person name="Brannstrom I.O."/>
            <person name="Guillou S."/>
            <person name="Cros-Aarteil S."/>
            <person name="Calhoun S."/>
            <person name="Haridas S."/>
            <person name="Kuo A."/>
            <person name="Mondo S."/>
            <person name="Pangilinan J."/>
            <person name="Riley R."/>
            <person name="Labutti K."/>
            <person name="Andreopoulos B."/>
            <person name="Lipzen A."/>
            <person name="Chen C."/>
            <person name="Yanf M."/>
            <person name="Daum C."/>
            <person name="Ng V."/>
            <person name="Clum A."/>
            <person name="Ohm R."/>
            <person name="Martin F."/>
            <person name="Silar P."/>
            <person name="Natvig D."/>
            <person name="Lalanne C."/>
            <person name="Gautier V."/>
            <person name="Ament-Velasquez S.L."/>
            <person name="Kruys A."/>
            <person name="Hutchinson M.I."/>
            <person name="Powell A.J."/>
            <person name="Barry K."/>
            <person name="Miller A.N."/>
            <person name="Grigoriev I.V."/>
            <person name="Debuchy R."/>
            <person name="Gladieux P."/>
            <person name="Thoren M.H."/>
            <person name="Johannesson H."/>
        </authorList>
    </citation>
    <scope>NUCLEOTIDE SEQUENCE</scope>
    <source>
        <strain evidence="17">CBS 990.96</strain>
    </source>
</reference>
<dbReference type="EC" id="3.4.11.9" evidence="5"/>
<evidence type="ECO:0000256" key="11">
    <source>
        <dbReference type="ARBA" id="ARBA00023211"/>
    </source>
</evidence>
<feature type="region of interest" description="Disordered" evidence="15">
    <location>
        <begin position="24"/>
        <end position="49"/>
    </location>
</feature>
<dbReference type="InterPro" id="IPR029149">
    <property type="entry name" value="Creatin/AminoP/Spt16_N"/>
</dbReference>
<evidence type="ECO:0000256" key="10">
    <source>
        <dbReference type="ARBA" id="ARBA00023049"/>
    </source>
</evidence>
<dbReference type="InterPro" id="IPR036005">
    <property type="entry name" value="Creatinase/aminopeptidase-like"/>
</dbReference>
<evidence type="ECO:0000256" key="2">
    <source>
        <dbReference type="ARBA" id="ARBA00001936"/>
    </source>
</evidence>
<keyword evidence="9" id="KW-0378">Hydrolase</keyword>
<comment type="similarity">
    <text evidence="4 14">Belongs to the peptidase M24B family.</text>
</comment>
<evidence type="ECO:0000256" key="7">
    <source>
        <dbReference type="ARBA" id="ARBA00022670"/>
    </source>
</evidence>
<comment type="function">
    <text evidence="3">Catalyzes the removal of a penultimate prolyl residue from the N-termini of peptides.</text>
</comment>
<reference evidence="17" key="1">
    <citation type="journal article" date="2023" name="Mol. Phylogenet. Evol.">
        <title>Genome-scale phylogeny and comparative genomics of the fungal order Sordariales.</title>
        <authorList>
            <person name="Hensen N."/>
            <person name="Bonometti L."/>
            <person name="Westerberg I."/>
            <person name="Brannstrom I.O."/>
            <person name="Guillou S."/>
            <person name="Cros-Aarteil S."/>
            <person name="Calhoun S."/>
            <person name="Haridas S."/>
            <person name="Kuo A."/>
            <person name="Mondo S."/>
            <person name="Pangilinan J."/>
            <person name="Riley R."/>
            <person name="LaButti K."/>
            <person name="Andreopoulos B."/>
            <person name="Lipzen A."/>
            <person name="Chen C."/>
            <person name="Yan M."/>
            <person name="Daum C."/>
            <person name="Ng V."/>
            <person name="Clum A."/>
            <person name="Steindorff A."/>
            <person name="Ohm R.A."/>
            <person name="Martin F."/>
            <person name="Silar P."/>
            <person name="Natvig D.O."/>
            <person name="Lalanne C."/>
            <person name="Gautier V."/>
            <person name="Ament-Velasquez S.L."/>
            <person name="Kruys A."/>
            <person name="Hutchinson M.I."/>
            <person name="Powell A.J."/>
            <person name="Barry K."/>
            <person name="Miller A.N."/>
            <person name="Grigoriev I.V."/>
            <person name="Debuchy R."/>
            <person name="Gladieux P."/>
            <person name="Hiltunen Thoren M."/>
            <person name="Johannesson H."/>
        </authorList>
    </citation>
    <scope>NUCLEOTIDE SEQUENCE</scope>
    <source>
        <strain evidence="17">CBS 990.96</strain>
    </source>
</reference>
<dbReference type="Gene3D" id="3.90.230.10">
    <property type="entry name" value="Creatinase/methionine aminopeptidase superfamily"/>
    <property type="match status" value="1"/>
</dbReference>
<dbReference type="SUPFAM" id="SSF55920">
    <property type="entry name" value="Creatinase/aminopeptidase"/>
    <property type="match status" value="1"/>
</dbReference>
<dbReference type="AlphaFoldDB" id="A0AAN7BL10"/>
<proteinExistence type="inferred from homology"/>
<protein>
    <recommendedName>
        <fullName evidence="5">Xaa-Pro aminopeptidase</fullName>
        <ecNumber evidence="5">3.4.11.9</ecNumber>
    </recommendedName>
    <alternativeName>
        <fullName evidence="12">Aminoacylproline aminopeptidase</fullName>
    </alternativeName>
    <alternativeName>
        <fullName evidence="13">Prolidase</fullName>
    </alternativeName>
</protein>
<gene>
    <name evidence="17" type="ORF">QBC38DRAFT_368508</name>
</gene>
<keyword evidence="10" id="KW-0482">Metalloprotease</keyword>
<dbReference type="InterPro" id="IPR007865">
    <property type="entry name" value="Aminopep_P_N"/>
</dbReference>
<dbReference type="Pfam" id="PF05195">
    <property type="entry name" value="AMP_N"/>
    <property type="match status" value="1"/>
</dbReference>
<dbReference type="Proteomes" id="UP001301958">
    <property type="component" value="Unassembled WGS sequence"/>
</dbReference>
<evidence type="ECO:0000256" key="1">
    <source>
        <dbReference type="ARBA" id="ARBA00001424"/>
    </source>
</evidence>
<dbReference type="GO" id="GO:0070006">
    <property type="term" value="F:metalloaminopeptidase activity"/>
    <property type="evidence" value="ECO:0007669"/>
    <property type="project" value="InterPro"/>
</dbReference>
<dbReference type="EMBL" id="MU865365">
    <property type="protein sequence ID" value="KAK4225516.1"/>
    <property type="molecule type" value="Genomic_DNA"/>
</dbReference>
<feature type="domain" description="Aminopeptidase P N-terminal" evidence="16">
    <location>
        <begin position="63"/>
        <end position="200"/>
    </location>
</feature>
<evidence type="ECO:0000256" key="3">
    <source>
        <dbReference type="ARBA" id="ARBA00002443"/>
    </source>
</evidence>
<keyword evidence="7" id="KW-0645">Protease</keyword>